<gene>
    <name evidence="1" type="ORF">L1987_08924</name>
</gene>
<protein>
    <submittedName>
        <fullName evidence="1">Uncharacterized protein</fullName>
    </submittedName>
</protein>
<comment type="caution">
    <text evidence="1">The sequence shown here is derived from an EMBL/GenBank/DDBJ whole genome shotgun (WGS) entry which is preliminary data.</text>
</comment>
<reference evidence="1 2" key="2">
    <citation type="journal article" date="2022" name="Mol. Ecol. Resour.">
        <title>The genomes of chicory, endive, great burdock and yacon provide insights into Asteraceae paleo-polyploidization history and plant inulin production.</title>
        <authorList>
            <person name="Fan W."/>
            <person name="Wang S."/>
            <person name="Wang H."/>
            <person name="Wang A."/>
            <person name="Jiang F."/>
            <person name="Liu H."/>
            <person name="Zhao H."/>
            <person name="Xu D."/>
            <person name="Zhang Y."/>
        </authorList>
    </citation>
    <scope>NUCLEOTIDE SEQUENCE [LARGE SCALE GENOMIC DNA]</scope>
    <source>
        <strain evidence="2">cv. Yunnan</strain>
        <tissue evidence="1">Leaves</tissue>
    </source>
</reference>
<dbReference type="EMBL" id="CM042020">
    <property type="protein sequence ID" value="KAI3821358.1"/>
    <property type="molecule type" value="Genomic_DNA"/>
</dbReference>
<accession>A0ACB9JNV4</accession>
<name>A0ACB9JNV4_9ASTR</name>
<reference evidence="2" key="1">
    <citation type="journal article" date="2022" name="Mol. Ecol. Resour.">
        <title>The genomes of chicory, endive, great burdock and yacon provide insights into Asteraceae palaeo-polyploidization history and plant inulin production.</title>
        <authorList>
            <person name="Fan W."/>
            <person name="Wang S."/>
            <person name="Wang H."/>
            <person name="Wang A."/>
            <person name="Jiang F."/>
            <person name="Liu H."/>
            <person name="Zhao H."/>
            <person name="Xu D."/>
            <person name="Zhang Y."/>
        </authorList>
    </citation>
    <scope>NUCLEOTIDE SEQUENCE [LARGE SCALE GENOMIC DNA]</scope>
    <source>
        <strain evidence="2">cv. Yunnan</strain>
    </source>
</reference>
<dbReference type="Proteomes" id="UP001056120">
    <property type="component" value="Linkage Group LG03"/>
</dbReference>
<sequence length="252" mass="28905">MFSPSGRASIFSGSRSIEEIMSRYINLPEHERGRLQNQEYLERALGRLKSEAQDQHIQNQASPSSGDSQLEEIQQEIIRCKAHMIEMEKRLRIFEGDPSEISTVSEAEYREQILEENLKHVRLRKQVLEKYNSADAQSISQVSLPHEAINVNIAAPNTSNIFDWFPPRDPQVQIMNFMNFNGLFPARQNEQVNRGNVMEPDNNVNVHRSEFGQMIDMNLSPWAQYYSSGNGQMGMGQPGERFSETFLPPFSP</sequence>
<proteinExistence type="predicted"/>
<evidence type="ECO:0000313" key="1">
    <source>
        <dbReference type="EMBL" id="KAI3821358.1"/>
    </source>
</evidence>
<keyword evidence="2" id="KW-1185">Reference proteome</keyword>
<organism evidence="1 2">
    <name type="scientific">Smallanthus sonchifolius</name>
    <dbReference type="NCBI Taxonomy" id="185202"/>
    <lineage>
        <taxon>Eukaryota</taxon>
        <taxon>Viridiplantae</taxon>
        <taxon>Streptophyta</taxon>
        <taxon>Embryophyta</taxon>
        <taxon>Tracheophyta</taxon>
        <taxon>Spermatophyta</taxon>
        <taxon>Magnoliopsida</taxon>
        <taxon>eudicotyledons</taxon>
        <taxon>Gunneridae</taxon>
        <taxon>Pentapetalae</taxon>
        <taxon>asterids</taxon>
        <taxon>campanulids</taxon>
        <taxon>Asterales</taxon>
        <taxon>Asteraceae</taxon>
        <taxon>Asteroideae</taxon>
        <taxon>Heliantheae alliance</taxon>
        <taxon>Millerieae</taxon>
        <taxon>Smallanthus</taxon>
    </lineage>
</organism>
<evidence type="ECO:0000313" key="2">
    <source>
        <dbReference type="Proteomes" id="UP001056120"/>
    </source>
</evidence>